<keyword evidence="1" id="KW-0808">Transferase</keyword>
<dbReference type="OrthoDB" id="416496at2759"/>
<dbReference type="GO" id="GO:0008168">
    <property type="term" value="F:methyltransferase activity"/>
    <property type="evidence" value="ECO:0007669"/>
    <property type="project" value="UniProtKB-KW"/>
</dbReference>
<dbReference type="Gene3D" id="3.40.50.150">
    <property type="entry name" value="Vaccinia Virus protein VP39"/>
    <property type="match status" value="1"/>
</dbReference>
<dbReference type="InterPro" id="IPR029063">
    <property type="entry name" value="SAM-dependent_MTases_sf"/>
</dbReference>
<dbReference type="InterPro" id="IPR050508">
    <property type="entry name" value="Methyltransf_Superfamily"/>
</dbReference>
<dbReference type="EMBL" id="LFJN01000036">
    <property type="protein sequence ID" value="KPI35843.1"/>
    <property type="molecule type" value="Genomic_DNA"/>
</dbReference>
<comment type="caution">
    <text evidence="1">The sequence shown here is derived from an EMBL/GenBank/DDBJ whole genome shotgun (WGS) entry which is preliminary data.</text>
</comment>
<dbReference type="Proteomes" id="UP000038010">
    <property type="component" value="Unassembled WGS sequence"/>
</dbReference>
<dbReference type="VEuPathDB" id="FungiDB:AB675_11104"/>
<dbReference type="STRING" id="1664694.A0A0N1HIE7"/>
<dbReference type="PANTHER" id="PTHR42912:SF83">
    <property type="entry name" value="METHYLTRANSFERASE TYPE 11 DOMAIN-CONTAINING PROTEIN"/>
    <property type="match status" value="1"/>
</dbReference>
<keyword evidence="1" id="KW-0489">Methyltransferase</keyword>
<accession>A0A0N1HIE7</accession>
<gene>
    <name evidence="1" type="ORF">AB675_11104</name>
</gene>
<reference evidence="1 2" key="1">
    <citation type="submission" date="2015-06" db="EMBL/GenBank/DDBJ databases">
        <title>Draft genome of the ant-associated black yeast Phialophora attae CBS 131958.</title>
        <authorList>
            <person name="Moreno L.F."/>
            <person name="Stielow B.J."/>
            <person name="de Hoog S."/>
            <person name="Vicente V.A."/>
            <person name="Weiss V.A."/>
            <person name="de Vries M."/>
            <person name="Cruz L.M."/>
            <person name="Souza E.M."/>
        </authorList>
    </citation>
    <scope>NUCLEOTIDE SEQUENCE [LARGE SCALE GENOMIC DNA]</scope>
    <source>
        <strain evidence="1 2">CBS 131958</strain>
    </source>
</reference>
<organism evidence="1 2">
    <name type="scientific">Cyphellophora attinorum</name>
    <dbReference type="NCBI Taxonomy" id="1664694"/>
    <lineage>
        <taxon>Eukaryota</taxon>
        <taxon>Fungi</taxon>
        <taxon>Dikarya</taxon>
        <taxon>Ascomycota</taxon>
        <taxon>Pezizomycotina</taxon>
        <taxon>Eurotiomycetes</taxon>
        <taxon>Chaetothyriomycetidae</taxon>
        <taxon>Chaetothyriales</taxon>
        <taxon>Cyphellophoraceae</taxon>
        <taxon>Cyphellophora</taxon>
    </lineage>
</organism>
<dbReference type="SUPFAM" id="SSF53335">
    <property type="entry name" value="S-adenosyl-L-methionine-dependent methyltransferases"/>
    <property type="match status" value="1"/>
</dbReference>
<dbReference type="RefSeq" id="XP_017995806.1">
    <property type="nucleotide sequence ID" value="XM_018139923.1"/>
</dbReference>
<dbReference type="PANTHER" id="PTHR42912">
    <property type="entry name" value="METHYLTRANSFERASE"/>
    <property type="match status" value="1"/>
</dbReference>
<dbReference type="GeneID" id="28731803"/>
<dbReference type="GO" id="GO:0032259">
    <property type="term" value="P:methylation"/>
    <property type="evidence" value="ECO:0007669"/>
    <property type="project" value="UniProtKB-KW"/>
</dbReference>
<protein>
    <submittedName>
        <fullName evidence="1">Methyltransferase OMS1, mitochondrial</fullName>
    </submittedName>
</protein>
<proteinExistence type="predicted"/>
<evidence type="ECO:0000313" key="2">
    <source>
        <dbReference type="Proteomes" id="UP000038010"/>
    </source>
</evidence>
<name>A0A0N1HIE7_9EURO</name>
<keyword evidence="2" id="KW-1185">Reference proteome</keyword>
<sequence>MLMRAKRRRLINEAYGKVLEVSVGTGRNMDLYDLRPFDLEEEKRYGRSRDRLITSITFNDQSEVMVQQATNKFLSTELKKPEDERFRGDVTFVIGDAHNQGVIDRPKGGFDTIVQTFGICSMARPVEFLQTLGRLCRQPGEAAATGRGDEEKADQGGQILLLEHGHGKYQWLNNYLDSKAKLHALHYGCWFNKDIDQVIKDSGLKVERIRQYHAGTTWEIVLRPMIATTHNEAD</sequence>
<dbReference type="AlphaFoldDB" id="A0A0N1HIE7"/>
<evidence type="ECO:0000313" key="1">
    <source>
        <dbReference type="EMBL" id="KPI35843.1"/>
    </source>
</evidence>